<organism evidence="2 3">
    <name type="scientific">Astrephomene gubernaculifera</name>
    <dbReference type="NCBI Taxonomy" id="47775"/>
    <lineage>
        <taxon>Eukaryota</taxon>
        <taxon>Viridiplantae</taxon>
        <taxon>Chlorophyta</taxon>
        <taxon>core chlorophytes</taxon>
        <taxon>Chlorophyceae</taxon>
        <taxon>CS clade</taxon>
        <taxon>Chlamydomonadales</taxon>
        <taxon>Astrephomenaceae</taxon>
        <taxon>Astrephomene</taxon>
    </lineage>
</organism>
<name>A0AAD3HMY2_9CHLO</name>
<feature type="non-terminal residue" evidence="2">
    <location>
        <position position="147"/>
    </location>
</feature>
<dbReference type="Proteomes" id="UP001054857">
    <property type="component" value="Unassembled WGS sequence"/>
</dbReference>
<accession>A0AAD3HMY2</accession>
<proteinExistence type="predicted"/>
<dbReference type="AlphaFoldDB" id="A0AAD3HMY2"/>
<keyword evidence="3" id="KW-1185">Reference proteome</keyword>
<sequence>PVSLLSPLRPAGQGPSGPTPPSQRGFRLQRGGAPERREWVTVAAVEVAAACRGALLPDPKHDSVNAICITVLEVGAGPPPPGWAYPARILILDPKAATAAAAAATPAAAAATAATAAGPGLEDTVGRGLGGDSAAAAAAAARNEGGG</sequence>
<gene>
    <name evidence="2" type="ORF">Agub_g8268</name>
</gene>
<evidence type="ECO:0000313" key="2">
    <source>
        <dbReference type="EMBL" id="GFR46657.1"/>
    </source>
</evidence>
<feature type="non-terminal residue" evidence="2">
    <location>
        <position position="1"/>
    </location>
</feature>
<protein>
    <submittedName>
        <fullName evidence="2">Uncharacterized protein</fullName>
    </submittedName>
</protein>
<comment type="caution">
    <text evidence="2">The sequence shown here is derived from an EMBL/GenBank/DDBJ whole genome shotgun (WGS) entry which is preliminary data.</text>
</comment>
<evidence type="ECO:0000256" key="1">
    <source>
        <dbReference type="SAM" id="MobiDB-lite"/>
    </source>
</evidence>
<reference evidence="2 3" key="1">
    <citation type="journal article" date="2021" name="Sci. Rep.">
        <title>Genome sequencing of the multicellular alga Astrephomene provides insights into convergent evolution of germ-soma differentiation.</title>
        <authorList>
            <person name="Yamashita S."/>
            <person name="Yamamoto K."/>
            <person name="Matsuzaki R."/>
            <person name="Suzuki S."/>
            <person name="Yamaguchi H."/>
            <person name="Hirooka S."/>
            <person name="Minakuchi Y."/>
            <person name="Miyagishima S."/>
            <person name="Kawachi M."/>
            <person name="Toyoda A."/>
            <person name="Nozaki H."/>
        </authorList>
    </citation>
    <scope>NUCLEOTIDE SEQUENCE [LARGE SCALE GENOMIC DNA]</scope>
    <source>
        <strain evidence="2 3">NIES-4017</strain>
    </source>
</reference>
<feature type="region of interest" description="Disordered" evidence="1">
    <location>
        <begin position="1"/>
        <end position="33"/>
    </location>
</feature>
<evidence type="ECO:0000313" key="3">
    <source>
        <dbReference type="Proteomes" id="UP001054857"/>
    </source>
</evidence>
<dbReference type="EMBL" id="BMAR01000015">
    <property type="protein sequence ID" value="GFR46657.1"/>
    <property type="molecule type" value="Genomic_DNA"/>
</dbReference>